<dbReference type="EMBL" id="DS547110">
    <property type="protein sequence ID" value="EDR06030.1"/>
    <property type="molecule type" value="Genomic_DNA"/>
</dbReference>
<protein>
    <submittedName>
        <fullName evidence="1">Predicted protein</fullName>
    </submittedName>
</protein>
<keyword evidence="2" id="KW-1185">Reference proteome</keyword>
<accession>B0DH16</accession>
<dbReference type="GeneID" id="6078909"/>
<proteinExistence type="predicted"/>
<organism evidence="2">
    <name type="scientific">Laccaria bicolor (strain S238N-H82 / ATCC MYA-4686)</name>
    <name type="common">Bicoloured deceiver</name>
    <name type="synonym">Laccaria laccata var. bicolor</name>
    <dbReference type="NCBI Taxonomy" id="486041"/>
    <lineage>
        <taxon>Eukaryota</taxon>
        <taxon>Fungi</taxon>
        <taxon>Dikarya</taxon>
        <taxon>Basidiomycota</taxon>
        <taxon>Agaricomycotina</taxon>
        <taxon>Agaricomycetes</taxon>
        <taxon>Agaricomycetidae</taxon>
        <taxon>Agaricales</taxon>
        <taxon>Agaricineae</taxon>
        <taxon>Hydnangiaceae</taxon>
        <taxon>Laccaria</taxon>
    </lineage>
</organism>
<dbReference type="KEGG" id="lbc:LACBIDRAFT_294755"/>
<name>B0DH16_LACBS</name>
<evidence type="ECO:0000313" key="2">
    <source>
        <dbReference type="Proteomes" id="UP000001194"/>
    </source>
</evidence>
<dbReference type="Proteomes" id="UP000001194">
    <property type="component" value="Unassembled WGS sequence"/>
</dbReference>
<dbReference type="AlphaFoldDB" id="B0DH16"/>
<evidence type="ECO:0000313" key="1">
    <source>
        <dbReference type="EMBL" id="EDR06030.1"/>
    </source>
</evidence>
<sequence length="70" mass="8093">MAPIPEEMIIAARDSVLEMVNDTRHQTEIEIAWRRLHPMQQKIMMKKIVNRLTPELFAVPTESDAGDEGY</sequence>
<gene>
    <name evidence="1" type="ORF">LACBIDRAFT_294755</name>
</gene>
<dbReference type="InParanoid" id="B0DH16"/>
<dbReference type="HOGENOM" id="CLU_2758208_0_0_1"/>
<dbReference type="RefSeq" id="XP_001883318.1">
    <property type="nucleotide sequence ID" value="XM_001883283.1"/>
</dbReference>
<reference evidence="1 2" key="1">
    <citation type="journal article" date="2008" name="Nature">
        <title>The genome of Laccaria bicolor provides insights into mycorrhizal symbiosis.</title>
        <authorList>
            <person name="Martin F."/>
            <person name="Aerts A."/>
            <person name="Ahren D."/>
            <person name="Brun A."/>
            <person name="Danchin E.G.J."/>
            <person name="Duchaussoy F."/>
            <person name="Gibon J."/>
            <person name="Kohler A."/>
            <person name="Lindquist E."/>
            <person name="Pereda V."/>
            <person name="Salamov A."/>
            <person name="Shapiro H.J."/>
            <person name="Wuyts J."/>
            <person name="Blaudez D."/>
            <person name="Buee M."/>
            <person name="Brokstein P."/>
            <person name="Canbaeck B."/>
            <person name="Cohen D."/>
            <person name="Courty P.E."/>
            <person name="Coutinho P.M."/>
            <person name="Delaruelle C."/>
            <person name="Detter J.C."/>
            <person name="Deveau A."/>
            <person name="DiFazio S."/>
            <person name="Duplessis S."/>
            <person name="Fraissinet-Tachet L."/>
            <person name="Lucic E."/>
            <person name="Frey-Klett P."/>
            <person name="Fourrey C."/>
            <person name="Feussner I."/>
            <person name="Gay G."/>
            <person name="Grimwood J."/>
            <person name="Hoegger P.J."/>
            <person name="Jain P."/>
            <person name="Kilaru S."/>
            <person name="Labbe J."/>
            <person name="Lin Y.C."/>
            <person name="Legue V."/>
            <person name="Le Tacon F."/>
            <person name="Marmeisse R."/>
            <person name="Melayah D."/>
            <person name="Montanini B."/>
            <person name="Muratet M."/>
            <person name="Nehls U."/>
            <person name="Niculita-Hirzel H."/>
            <person name="Oudot-Le Secq M.P."/>
            <person name="Peter M."/>
            <person name="Quesneville H."/>
            <person name="Rajashekar B."/>
            <person name="Reich M."/>
            <person name="Rouhier N."/>
            <person name="Schmutz J."/>
            <person name="Yin T."/>
            <person name="Chalot M."/>
            <person name="Henrissat B."/>
            <person name="Kuees U."/>
            <person name="Lucas S."/>
            <person name="Van de Peer Y."/>
            <person name="Podila G.K."/>
            <person name="Polle A."/>
            <person name="Pukkila P.J."/>
            <person name="Richardson P.M."/>
            <person name="Rouze P."/>
            <person name="Sanders I.R."/>
            <person name="Stajich J.E."/>
            <person name="Tunlid A."/>
            <person name="Tuskan G."/>
            <person name="Grigoriev I.V."/>
        </authorList>
    </citation>
    <scope>NUCLEOTIDE SEQUENCE [LARGE SCALE GENOMIC DNA]</scope>
    <source>
        <strain evidence="2">S238N-H82 / ATCC MYA-4686</strain>
    </source>
</reference>